<evidence type="ECO:0000256" key="1">
    <source>
        <dbReference type="SAM" id="Coils"/>
    </source>
</evidence>
<evidence type="ECO:0000259" key="2">
    <source>
        <dbReference type="Pfam" id="PF13324"/>
    </source>
</evidence>
<dbReference type="Pfam" id="PF13324">
    <property type="entry name" value="GCIP_N"/>
    <property type="match status" value="1"/>
</dbReference>
<reference evidence="3" key="1">
    <citation type="journal article" date="2021" name="Nat. Commun.">
        <title>Genetic determinants of endophytism in the Arabidopsis root mycobiome.</title>
        <authorList>
            <person name="Mesny F."/>
            <person name="Miyauchi S."/>
            <person name="Thiergart T."/>
            <person name="Pickel B."/>
            <person name="Atanasova L."/>
            <person name="Karlsson M."/>
            <person name="Huettel B."/>
            <person name="Barry K.W."/>
            <person name="Haridas S."/>
            <person name="Chen C."/>
            <person name="Bauer D."/>
            <person name="Andreopoulos W."/>
            <person name="Pangilinan J."/>
            <person name="LaButti K."/>
            <person name="Riley R."/>
            <person name="Lipzen A."/>
            <person name="Clum A."/>
            <person name="Drula E."/>
            <person name="Henrissat B."/>
            <person name="Kohler A."/>
            <person name="Grigoriev I.V."/>
            <person name="Martin F.M."/>
            <person name="Hacquard S."/>
        </authorList>
    </citation>
    <scope>NUCLEOTIDE SEQUENCE</scope>
    <source>
        <strain evidence="3">MPI-SDFR-AT-0073</strain>
    </source>
</reference>
<dbReference type="EMBL" id="JAGPXC010000012">
    <property type="protein sequence ID" value="KAH6645006.1"/>
    <property type="molecule type" value="Genomic_DNA"/>
</dbReference>
<feature type="coiled-coil region" evidence="1">
    <location>
        <begin position="194"/>
        <end position="221"/>
    </location>
</feature>
<dbReference type="OrthoDB" id="4088536at2759"/>
<comment type="caution">
    <text evidence="3">The sequence shown here is derived from an EMBL/GenBank/DDBJ whole genome shotgun (WGS) entry which is preliminary data.</text>
</comment>
<feature type="domain" description="Cyclin-D1-binding protein 1-like N-terminal" evidence="2">
    <location>
        <begin position="65"/>
        <end position="214"/>
    </location>
</feature>
<dbReference type="Gene3D" id="1.20.1410.10">
    <property type="entry name" value="I/LWEQ domain"/>
    <property type="match status" value="1"/>
</dbReference>
<gene>
    <name evidence="3" type="ORF">BKA67DRAFT_527583</name>
</gene>
<sequence>MPSPQAAAGTLDGLRTLVRTSATLIKQLEEVVHQSALGKADAAAPPSPSTAPPPSVDAFSLAHDSASLIRAHSTKLSLLIINEPYTPSAIAKVLQELVAGPVPGIASAVQVCAADRYTAVVRQDLAWRCYRVLKELRGLVEIIPLDGRVLSAEKKDGARGDKGSLTATGVIWSACDDVILLRKLGVAGLLVKKVQQYRDTLQDVLDELKEWKEEGEEQEEDDADEVEYVSSQLDTTHLTDQDMVDDLMNTRHIPRDDQDKIGQRLESCLKRLRLTTLLYTAVVKRRFKTLPPLPGSEPTSVAKRLDEVLAILKQLPDHFNDLACAFYELEPDAIDQNMDTCFFDAFAASEMLMKPWDGDKDEFTEWAQKFQVSIKKPD</sequence>
<dbReference type="PANTHER" id="PTHR15492:SF1">
    <property type="entry name" value="CYCLIN-D1-BINDING PROTEIN 1"/>
    <property type="match status" value="1"/>
</dbReference>
<dbReference type="PANTHER" id="PTHR15492">
    <property type="entry name" value="CYCLIN D1-BINDING PROTEIN 1"/>
    <property type="match status" value="1"/>
</dbReference>
<dbReference type="GO" id="GO:0005634">
    <property type="term" value="C:nucleus"/>
    <property type="evidence" value="ECO:0007669"/>
    <property type="project" value="TreeGrafter"/>
</dbReference>
<dbReference type="InterPro" id="IPR049317">
    <property type="entry name" value="GCIP-like_N"/>
</dbReference>
<dbReference type="AlphaFoldDB" id="A0A9P8UB59"/>
<proteinExistence type="predicted"/>
<organism evidence="3 4">
    <name type="scientific">Truncatella angustata</name>
    <dbReference type="NCBI Taxonomy" id="152316"/>
    <lineage>
        <taxon>Eukaryota</taxon>
        <taxon>Fungi</taxon>
        <taxon>Dikarya</taxon>
        <taxon>Ascomycota</taxon>
        <taxon>Pezizomycotina</taxon>
        <taxon>Sordariomycetes</taxon>
        <taxon>Xylariomycetidae</taxon>
        <taxon>Amphisphaeriales</taxon>
        <taxon>Sporocadaceae</taxon>
        <taxon>Truncatella</taxon>
    </lineage>
</organism>
<protein>
    <recommendedName>
        <fullName evidence="2">Cyclin-D1-binding protein 1-like N-terminal domain-containing protein</fullName>
    </recommendedName>
</protein>
<dbReference type="GeneID" id="70127762"/>
<name>A0A9P8UB59_9PEZI</name>
<dbReference type="RefSeq" id="XP_045951520.1">
    <property type="nucleotide sequence ID" value="XM_046098870.1"/>
</dbReference>
<dbReference type="InterPro" id="IPR026907">
    <property type="entry name" value="GCIP-like"/>
</dbReference>
<evidence type="ECO:0000313" key="4">
    <source>
        <dbReference type="Proteomes" id="UP000758603"/>
    </source>
</evidence>
<evidence type="ECO:0000313" key="3">
    <source>
        <dbReference type="EMBL" id="KAH6645006.1"/>
    </source>
</evidence>
<dbReference type="Proteomes" id="UP000758603">
    <property type="component" value="Unassembled WGS sequence"/>
</dbReference>
<keyword evidence="4" id="KW-1185">Reference proteome</keyword>
<keyword evidence="1" id="KW-0175">Coiled coil</keyword>
<accession>A0A9P8UB59</accession>